<evidence type="ECO:0000256" key="1">
    <source>
        <dbReference type="ARBA" id="ARBA00022448"/>
    </source>
</evidence>
<evidence type="ECO:0000256" key="2">
    <source>
        <dbReference type="ARBA" id="ARBA00022741"/>
    </source>
</evidence>
<dbReference type="AlphaFoldDB" id="A0A7C4YR67"/>
<proteinExistence type="predicted"/>
<dbReference type="Pfam" id="PF00005">
    <property type="entry name" value="ABC_tran"/>
    <property type="match status" value="1"/>
</dbReference>
<dbReference type="PROSITE" id="PS50893">
    <property type="entry name" value="ABC_TRANSPORTER_2"/>
    <property type="match status" value="1"/>
</dbReference>
<evidence type="ECO:0000313" key="5">
    <source>
        <dbReference type="EMBL" id="HGW91368.1"/>
    </source>
</evidence>
<dbReference type="Gene3D" id="3.40.50.300">
    <property type="entry name" value="P-loop containing nucleotide triphosphate hydrolases"/>
    <property type="match status" value="1"/>
</dbReference>
<dbReference type="InterPro" id="IPR003593">
    <property type="entry name" value="AAA+_ATPase"/>
</dbReference>
<dbReference type="GO" id="GO:0005524">
    <property type="term" value="F:ATP binding"/>
    <property type="evidence" value="ECO:0007669"/>
    <property type="project" value="UniProtKB-KW"/>
</dbReference>
<organism evidence="5">
    <name type="scientific">candidate division WOR-3 bacterium</name>
    <dbReference type="NCBI Taxonomy" id="2052148"/>
    <lineage>
        <taxon>Bacteria</taxon>
        <taxon>Bacteria division WOR-3</taxon>
    </lineage>
</organism>
<feature type="domain" description="ABC transporter" evidence="4">
    <location>
        <begin position="2"/>
        <end position="237"/>
    </location>
</feature>
<dbReference type="SMART" id="SM00382">
    <property type="entry name" value="AAA"/>
    <property type="match status" value="1"/>
</dbReference>
<dbReference type="SUPFAM" id="SSF52540">
    <property type="entry name" value="P-loop containing nucleoside triphosphate hydrolases"/>
    <property type="match status" value="1"/>
</dbReference>
<dbReference type="InterPro" id="IPR017871">
    <property type="entry name" value="ABC_transporter-like_CS"/>
</dbReference>
<name>A0A7C4YR67_UNCW3</name>
<keyword evidence="3 5" id="KW-0067">ATP-binding</keyword>
<dbReference type="CDD" id="cd03261">
    <property type="entry name" value="ABC_Org_Solvent_Resistant"/>
    <property type="match status" value="1"/>
</dbReference>
<dbReference type="PANTHER" id="PTHR43023:SF6">
    <property type="entry name" value="INTERMEMBRANE PHOSPHOLIPID TRANSPORT SYSTEM ATP-BINDING PROTEIN MLAF"/>
    <property type="match status" value="1"/>
</dbReference>
<comment type="caution">
    <text evidence="5">The sequence shown here is derived from an EMBL/GenBank/DDBJ whole genome shotgun (WGS) entry which is preliminary data.</text>
</comment>
<dbReference type="EMBL" id="DTHG01000028">
    <property type="protein sequence ID" value="HGW91368.1"/>
    <property type="molecule type" value="Genomic_DNA"/>
</dbReference>
<dbReference type="InterPro" id="IPR003439">
    <property type="entry name" value="ABC_transporter-like_ATP-bd"/>
</dbReference>
<dbReference type="PANTHER" id="PTHR43023">
    <property type="entry name" value="PROTEIN TRIGALACTOSYLDIACYLGLYCEROL 3, CHLOROPLASTIC"/>
    <property type="match status" value="1"/>
</dbReference>
<gene>
    <name evidence="5" type="ORF">ENV67_02350</name>
</gene>
<accession>A0A7C4YR67</accession>
<keyword evidence="2" id="KW-0547">Nucleotide-binding</keyword>
<protein>
    <submittedName>
        <fullName evidence="5">ABC transporter ATP-binding protein</fullName>
    </submittedName>
</protein>
<dbReference type="PROSITE" id="PS00211">
    <property type="entry name" value="ABC_TRANSPORTER_1"/>
    <property type="match status" value="1"/>
</dbReference>
<sequence length="242" mass="27007">MIKIVDLHKSFGENYVLKGVNLEIFDGETIVIIGKSGCGKSVLLKHIMGILKPDRGKIYVDELDISSSKNNIFEIRKKFGLVFQSAALFDSLTVAENVIIGLVEHKKMKMDDMLKIAKEKLELVGLKGVENFKPAELSGGMRKRVGIARALALDPEYILYDEPTTGLDPIMADKINMLIIDLKERLKKTTVVVTHDMHSAFKIGDRICMLNEGKIIFDGTPEELLKSKIKEVKEFIQSSSIG</sequence>
<reference evidence="5" key="1">
    <citation type="journal article" date="2020" name="mSystems">
        <title>Genome- and Community-Level Interaction Insights into Carbon Utilization and Element Cycling Functions of Hydrothermarchaeota in Hydrothermal Sediment.</title>
        <authorList>
            <person name="Zhou Z."/>
            <person name="Liu Y."/>
            <person name="Xu W."/>
            <person name="Pan J."/>
            <person name="Luo Z.H."/>
            <person name="Li M."/>
        </authorList>
    </citation>
    <scope>NUCLEOTIDE SEQUENCE [LARGE SCALE GENOMIC DNA]</scope>
    <source>
        <strain evidence="5">SpSt-780</strain>
    </source>
</reference>
<dbReference type="InterPro" id="IPR027417">
    <property type="entry name" value="P-loop_NTPase"/>
</dbReference>
<keyword evidence="1" id="KW-0813">Transport</keyword>
<dbReference type="GO" id="GO:0016887">
    <property type="term" value="F:ATP hydrolysis activity"/>
    <property type="evidence" value="ECO:0007669"/>
    <property type="project" value="InterPro"/>
</dbReference>
<evidence type="ECO:0000256" key="3">
    <source>
        <dbReference type="ARBA" id="ARBA00022840"/>
    </source>
</evidence>
<evidence type="ECO:0000259" key="4">
    <source>
        <dbReference type="PROSITE" id="PS50893"/>
    </source>
</evidence>